<dbReference type="GO" id="GO:0003677">
    <property type="term" value="F:DNA binding"/>
    <property type="evidence" value="ECO:0007669"/>
    <property type="project" value="InterPro"/>
</dbReference>
<dbReference type="PROSITE" id="PS50191">
    <property type="entry name" value="CRAL_TRIO"/>
    <property type="match status" value="1"/>
</dbReference>
<organism evidence="3 4">
    <name type="scientific">Propylenella binzhouense</name>
    <dbReference type="NCBI Taxonomy" id="2555902"/>
    <lineage>
        <taxon>Bacteria</taxon>
        <taxon>Pseudomonadati</taxon>
        <taxon>Pseudomonadota</taxon>
        <taxon>Alphaproteobacteria</taxon>
        <taxon>Hyphomicrobiales</taxon>
        <taxon>Propylenellaceae</taxon>
        <taxon>Propylenella</taxon>
    </lineage>
</organism>
<dbReference type="InterPro" id="IPR001387">
    <property type="entry name" value="Cro/C1-type_HTH"/>
</dbReference>
<protein>
    <submittedName>
        <fullName evidence="3">XRE family transcriptional regulator</fullName>
    </submittedName>
</protein>
<dbReference type="PROSITE" id="PS50943">
    <property type="entry name" value="HTH_CROC1"/>
    <property type="match status" value="1"/>
</dbReference>
<dbReference type="SMART" id="SM00530">
    <property type="entry name" value="HTH_XRE"/>
    <property type="match status" value="1"/>
</dbReference>
<dbReference type="InterPro" id="IPR010982">
    <property type="entry name" value="Lambda_DNA-bd_dom_sf"/>
</dbReference>
<dbReference type="InterPro" id="IPR001251">
    <property type="entry name" value="CRAL-TRIO_dom"/>
</dbReference>
<dbReference type="AlphaFoldDB" id="A0A964T6A1"/>
<comment type="caution">
    <text evidence="3">The sequence shown here is derived from an EMBL/GenBank/DDBJ whole genome shotgun (WGS) entry which is preliminary data.</text>
</comment>
<dbReference type="InterPro" id="IPR000943">
    <property type="entry name" value="RNA_pol_sigma70"/>
</dbReference>
<evidence type="ECO:0000259" key="1">
    <source>
        <dbReference type="PROSITE" id="PS50191"/>
    </source>
</evidence>
<dbReference type="RefSeq" id="WP_161140543.1">
    <property type="nucleotide sequence ID" value="NZ_SPKJ01000030.1"/>
</dbReference>
<dbReference type="CDD" id="cd00093">
    <property type="entry name" value="HTH_XRE"/>
    <property type="match status" value="1"/>
</dbReference>
<keyword evidence="4" id="KW-1185">Reference proteome</keyword>
<name>A0A964T6A1_9HYPH</name>
<dbReference type="SUPFAM" id="SSF47413">
    <property type="entry name" value="lambda repressor-like DNA-binding domains"/>
    <property type="match status" value="1"/>
</dbReference>
<proteinExistence type="predicted"/>
<dbReference type="GO" id="GO:0006352">
    <property type="term" value="P:DNA-templated transcription initiation"/>
    <property type="evidence" value="ECO:0007669"/>
    <property type="project" value="InterPro"/>
</dbReference>
<accession>A0A964T6A1</accession>
<evidence type="ECO:0000259" key="2">
    <source>
        <dbReference type="PROSITE" id="PS50943"/>
    </source>
</evidence>
<dbReference type="PROSITE" id="PS00716">
    <property type="entry name" value="SIGMA70_2"/>
    <property type="match status" value="1"/>
</dbReference>
<sequence>MGFRYDEIGDRLKAFRLGSALSADEIARRIGISRTALYRLEKGELVKLETLEKLSDLLEVSVPTLLGVGIEWIPSAVSYFERTRQVEEKAEQIVVLAGPISFLLASDRFEQSLEMVLNESIPEDASDRARALADIGQIMELLRERKRVYRQRNPGIVNLISAMDIERFLRNGFIGRTFLPEKVLAERRALARAEVEHFASVIEDEPMGVQIGLVTGTLPHTGFQIFRQPDRKILTISPFRLGEQPNIRLGVAMLTSAPEALALHERSVKEMWRTALKGRAASEYLRELLASNGRSAR</sequence>
<reference evidence="3" key="1">
    <citation type="submission" date="2019-03" db="EMBL/GenBank/DDBJ databases">
        <title>Afifella sp. nov., isolated from activated sludge.</title>
        <authorList>
            <person name="Li Q."/>
            <person name="Liu Y."/>
        </authorList>
    </citation>
    <scope>NUCLEOTIDE SEQUENCE</scope>
    <source>
        <strain evidence="3">L72</strain>
    </source>
</reference>
<dbReference type="GO" id="GO:0003700">
    <property type="term" value="F:DNA-binding transcription factor activity"/>
    <property type="evidence" value="ECO:0007669"/>
    <property type="project" value="InterPro"/>
</dbReference>
<gene>
    <name evidence="3" type="ORF">E4O86_10765</name>
</gene>
<dbReference type="Gene3D" id="1.10.260.40">
    <property type="entry name" value="lambda repressor-like DNA-binding domains"/>
    <property type="match status" value="1"/>
</dbReference>
<dbReference type="Pfam" id="PF13560">
    <property type="entry name" value="HTH_31"/>
    <property type="match status" value="1"/>
</dbReference>
<feature type="domain" description="HTH cro/C1-type" evidence="2">
    <location>
        <begin position="12"/>
        <end position="65"/>
    </location>
</feature>
<feature type="domain" description="CRAL-TRIO" evidence="1">
    <location>
        <begin position="1"/>
        <end position="161"/>
    </location>
</feature>
<dbReference type="EMBL" id="SPKJ01000030">
    <property type="protein sequence ID" value="MYZ48192.1"/>
    <property type="molecule type" value="Genomic_DNA"/>
</dbReference>
<dbReference type="Proteomes" id="UP000773614">
    <property type="component" value="Unassembled WGS sequence"/>
</dbReference>
<evidence type="ECO:0000313" key="4">
    <source>
        <dbReference type="Proteomes" id="UP000773614"/>
    </source>
</evidence>
<dbReference type="OrthoDB" id="5446846at2"/>
<evidence type="ECO:0000313" key="3">
    <source>
        <dbReference type="EMBL" id="MYZ48192.1"/>
    </source>
</evidence>